<keyword evidence="7" id="KW-0472">Membrane</keyword>
<dbReference type="EMBL" id="HE978316">
    <property type="protein sequence ID" value="CCK69203.1"/>
    <property type="molecule type" value="Genomic_DNA"/>
</dbReference>
<dbReference type="GO" id="GO:0046354">
    <property type="term" value="P:mannan biosynthetic process"/>
    <property type="evidence" value="ECO:0007669"/>
    <property type="project" value="TreeGrafter"/>
</dbReference>
<evidence type="ECO:0000256" key="6">
    <source>
        <dbReference type="ARBA" id="ARBA00023180"/>
    </source>
</evidence>
<keyword evidence="4" id="KW-0808">Transferase</keyword>
<dbReference type="OMA" id="IMFIHAS"/>
<sequence>MNIYVQVNLAYIRFSLFLLLVDPLYLCGNKCCYSKYVFTKRGMWMNPKFLLRPYSNFFLKRTLTICLSALLALLLLYQFNQETVITNPSVWVPQKDELQRPLESRTATPNERRVFFRNIFTTLKNAKPRDPPEDFTAFKDEARCKLRDPMFASDGEREKLEAVSYDSLDGCMHVPDQYLESLTKMHTKFVGTIKSISSSTVRQLYPEDSGIVAVGGGRYSVLLATMLPKLRKNCTSLPVEIFIPDEDAAGDASFCQVFAPRYNAKCIYAKAIVGKIDIKLERFQYKPVAILLSSFKNVLFLDADNYVMKNIDKIFSAESYHDTGLIIWPDIWKRCTSPSFYKIAGINFDLTKRVRWGGDEISPVSRYTSAEQNSPEYLKTKVPFHDLDGPMPDSSSESGQLLINKVKHMDTLLLALYYNVYGKQWYFPLASQRGPGEGDKESYISAAYALKKPVYQVKTPLEFSGYFTDEFNGVGLLQHDFEQDYQLYKKAEELVAANQIRYGFYDPEYTYSSSFLKEFFHVGESAHSDVMFIHASFFKFDPWELSQNERFTYRGKQVRGFSLRDRINGEDFELEVFELMKEAFCIDKTVKYGYLEKKFKSKEDWEKACSYIDKHIVFLKRNP</sequence>
<reference evidence="9" key="2">
    <citation type="submission" date="2012-08" db="EMBL/GenBank/DDBJ databases">
        <title>Genome sequence of Kazachstania naganishii.</title>
        <authorList>
            <person name="Gordon J.L."/>
            <person name="Armisen D."/>
            <person name="Proux-Wera E."/>
            <person name="OhEigeartaigh S.S."/>
            <person name="Byrne K.P."/>
            <person name="Wolfe K.H."/>
        </authorList>
    </citation>
    <scope>NUCLEOTIDE SEQUENCE [LARGE SCALE GENOMIC DNA]</scope>
    <source>
        <strain evidence="9">ATCC MYA-139 / BCRC 22969 / CBS 8797 / CCRC 22969 / KCTC 17520 / NBRC 10181 / NCYC 3082</strain>
    </source>
</reference>
<feature type="transmembrane region" description="Helical" evidence="7">
    <location>
        <begin position="58"/>
        <end position="79"/>
    </location>
</feature>
<dbReference type="KEGG" id="kng:KNAG_0C00900"/>
<dbReference type="HOGENOM" id="CLU_013298_1_1_1"/>
<evidence type="ECO:0000313" key="9">
    <source>
        <dbReference type="Proteomes" id="UP000006310"/>
    </source>
</evidence>
<name>J7RI36_HUIN7</name>
<organism evidence="8 9">
    <name type="scientific">Huiozyma naganishii (strain ATCC MYA-139 / BCRC 22969 / CBS 8797 / KCTC 17520 / NBRC 10181 / NCYC 3082 / Yp74L-3)</name>
    <name type="common">Yeast</name>
    <name type="synonym">Kazachstania naganishii</name>
    <dbReference type="NCBI Taxonomy" id="1071383"/>
    <lineage>
        <taxon>Eukaryota</taxon>
        <taxon>Fungi</taxon>
        <taxon>Dikarya</taxon>
        <taxon>Ascomycota</taxon>
        <taxon>Saccharomycotina</taxon>
        <taxon>Saccharomycetes</taxon>
        <taxon>Saccharomycetales</taxon>
        <taxon>Saccharomycetaceae</taxon>
        <taxon>Huiozyma</taxon>
    </lineage>
</organism>
<proteinExistence type="inferred from homology"/>
<accession>J7RI36</accession>
<dbReference type="eggNOG" id="ENOG502QTWU">
    <property type="taxonomic scope" value="Eukaryota"/>
</dbReference>
<dbReference type="STRING" id="1071383.J7RI36"/>
<dbReference type="InterPro" id="IPR029044">
    <property type="entry name" value="Nucleotide-diphossugar_trans"/>
</dbReference>
<dbReference type="AlphaFoldDB" id="J7RI36"/>
<evidence type="ECO:0000256" key="4">
    <source>
        <dbReference type="ARBA" id="ARBA00022679"/>
    </source>
</evidence>
<evidence type="ECO:0000313" key="8">
    <source>
        <dbReference type="EMBL" id="CCK69203.1"/>
    </source>
</evidence>
<dbReference type="SUPFAM" id="SSF53448">
    <property type="entry name" value="Nucleotide-diphospho-sugar transferases"/>
    <property type="match status" value="1"/>
</dbReference>
<dbReference type="GeneID" id="34524883"/>
<evidence type="ECO:0000256" key="2">
    <source>
        <dbReference type="ARBA" id="ARBA00004922"/>
    </source>
</evidence>
<dbReference type="FunFam" id="3.90.550.10:FF:000177">
    <property type="entry name" value="MNN5p Alpha-1,2-mannosyltransferase"/>
    <property type="match status" value="1"/>
</dbReference>
<dbReference type="GO" id="GO:0005794">
    <property type="term" value="C:Golgi apparatus"/>
    <property type="evidence" value="ECO:0007669"/>
    <property type="project" value="UniProtKB-SubCell"/>
</dbReference>
<protein>
    <submittedName>
        <fullName evidence="8">Uncharacterized protein</fullName>
    </submittedName>
</protein>
<keyword evidence="6" id="KW-0325">Glycoprotein</keyword>
<evidence type="ECO:0000256" key="5">
    <source>
        <dbReference type="ARBA" id="ARBA00023034"/>
    </source>
</evidence>
<gene>
    <name evidence="8" type="primary">KNAG0C00900</name>
    <name evidence="8" type="ordered locus">KNAG_0C00900</name>
</gene>
<reference evidence="8 9" key="1">
    <citation type="journal article" date="2011" name="Proc. Natl. Acad. Sci. U.S.A.">
        <title>Evolutionary erosion of yeast sex chromosomes by mating-type switching accidents.</title>
        <authorList>
            <person name="Gordon J.L."/>
            <person name="Armisen D."/>
            <person name="Proux-Wera E."/>
            <person name="Oheigeartaigh S.S."/>
            <person name="Byrne K.P."/>
            <person name="Wolfe K.H."/>
        </authorList>
    </citation>
    <scope>NUCLEOTIDE SEQUENCE [LARGE SCALE GENOMIC DNA]</scope>
    <source>
        <strain evidence="9">ATCC MYA-139 / BCRC 22969 / CBS 8797 / CCRC 22969 / KCTC 17520 / NBRC 10181 / NCYC 3082</strain>
    </source>
</reference>
<keyword evidence="9" id="KW-1185">Reference proteome</keyword>
<dbReference type="RefSeq" id="XP_022463449.1">
    <property type="nucleotide sequence ID" value="XM_022606789.1"/>
</dbReference>
<keyword evidence="5" id="KW-0333">Golgi apparatus</keyword>
<evidence type="ECO:0000256" key="3">
    <source>
        <dbReference type="ARBA" id="ARBA00009105"/>
    </source>
</evidence>
<evidence type="ECO:0000256" key="1">
    <source>
        <dbReference type="ARBA" id="ARBA00004555"/>
    </source>
</evidence>
<dbReference type="InterPro" id="IPR022751">
    <property type="entry name" value="Alpha_mannosyltransferase"/>
</dbReference>
<comment type="pathway">
    <text evidence="2">Protein modification; protein glycosylation.</text>
</comment>
<dbReference type="PANTHER" id="PTHR31646">
    <property type="entry name" value="ALPHA-1,2-MANNOSYLTRANSFERASE MNN2"/>
    <property type="match status" value="1"/>
</dbReference>
<comment type="subcellular location">
    <subcellularLocation>
        <location evidence="1">Golgi apparatus</location>
    </subcellularLocation>
</comment>
<keyword evidence="7" id="KW-0812">Transmembrane</keyword>
<comment type="similarity">
    <text evidence="3">Belongs to the MNN1/MNT family.</text>
</comment>
<dbReference type="OrthoDB" id="430354at2759"/>
<evidence type="ECO:0000256" key="7">
    <source>
        <dbReference type="SAM" id="Phobius"/>
    </source>
</evidence>
<feature type="transmembrane region" description="Helical" evidence="7">
    <location>
        <begin position="12"/>
        <end position="38"/>
    </location>
</feature>
<dbReference type="PANTHER" id="PTHR31646:SF6">
    <property type="entry name" value="ALPHA-1,2-MANNOSYLTRANSFERASE MNN5"/>
    <property type="match status" value="1"/>
</dbReference>
<dbReference type="Pfam" id="PF11051">
    <property type="entry name" value="Mannosyl_trans3"/>
    <property type="match status" value="1"/>
</dbReference>
<dbReference type="GO" id="GO:0000026">
    <property type="term" value="F:alpha-1,2-mannosyltransferase activity"/>
    <property type="evidence" value="ECO:0007669"/>
    <property type="project" value="EnsemblFungi"/>
</dbReference>
<keyword evidence="7" id="KW-1133">Transmembrane helix</keyword>
<dbReference type="Proteomes" id="UP000006310">
    <property type="component" value="Chromosome 3"/>
</dbReference>